<feature type="domain" description="Multidrug resistance protein MdtA-like beta-barrel" evidence="4">
    <location>
        <begin position="241"/>
        <end position="305"/>
    </location>
</feature>
<dbReference type="PANTHER" id="PTHR30158:SF23">
    <property type="entry name" value="MULTIDRUG RESISTANCE PROTEIN MEXA"/>
    <property type="match status" value="1"/>
</dbReference>
<reference evidence="6" key="1">
    <citation type="journal article" date="2019" name="Int. J. Syst. Evol. Microbiol.">
        <title>The Global Catalogue of Microorganisms (GCM) 10K type strain sequencing project: providing services to taxonomists for standard genome sequencing and annotation.</title>
        <authorList>
            <consortium name="The Broad Institute Genomics Platform"/>
            <consortium name="The Broad Institute Genome Sequencing Center for Infectious Disease"/>
            <person name="Wu L."/>
            <person name="Ma J."/>
        </authorList>
    </citation>
    <scope>NUCLEOTIDE SEQUENCE [LARGE SCALE GENOMIC DNA]</scope>
    <source>
        <strain evidence="6">CECT 8551</strain>
    </source>
</reference>
<comment type="similarity">
    <text evidence="1">Belongs to the membrane fusion protein (MFP) (TC 8.A.1) family.</text>
</comment>
<dbReference type="Proteomes" id="UP001595766">
    <property type="component" value="Unassembled WGS sequence"/>
</dbReference>
<dbReference type="EMBL" id="JBHSAV010000094">
    <property type="protein sequence ID" value="MFC3978462.1"/>
    <property type="molecule type" value="Genomic_DNA"/>
</dbReference>
<evidence type="ECO:0000256" key="1">
    <source>
        <dbReference type="ARBA" id="ARBA00009477"/>
    </source>
</evidence>
<comment type="caution">
    <text evidence="5">The sequence shown here is derived from an EMBL/GenBank/DDBJ whole genome shotgun (WGS) entry which is preliminary data.</text>
</comment>
<evidence type="ECO:0000259" key="4">
    <source>
        <dbReference type="Pfam" id="PF25944"/>
    </source>
</evidence>
<accession>A0ABV8EQ44</accession>
<dbReference type="Gene3D" id="2.40.30.170">
    <property type="match status" value="1"/>
</dbReference>
<proteinExistence type="inferred from homology"/>
<dbReference type="Gene3D" id="1.10.287.470">
    <property type="entry name" value="Helix hairpin bin"/>
    <property type="match status" value="1"/>
</dbReference>
<dbReference type="Gene3D" id="2.40.50.100">
    <property type="match status" value="1"/>
</dbReference>
<feature type="domain" description="CusB-like barrel-sandwich hybrid" evidence="3">
    <location>
        <begin position="80"/>
        <end position="216"/>
    </location>
</feature>
<dbReference type="Gene3D" id="2.40.420.20">
    <property type="match status" value="1"/>
</dbReference>
<dbReference type="NCBIfam" id="TIGR01730">
    <property type="entry name" value="RND_mfp"/>
    <property type="match status" value="1"/>
</dbReference>
<evidence type="ECO:0000256" key="2">
    <source>
        <dbReference type="SAM" id="Coils"/>
    </source>
</evidence>
<protein>
    <submittedName>
        <fullName evidence="5">Efflux RND transporter periplasmic adaptor subunit</fullName>
    </submittedName>
</protein>
<evidence type="ECO:0000313" key="5">
    <source>
        <dbReference type="EMBL" id="MFC3978462.1"/>
    </source>
</evidence>
<evidence type="ECO:0000259" key="3">
    <source>
        <dbReference type="Pfam" id="PF25919"/>
    </source>
</evidence>
<keyword evidence="2" id="KW-0175">Coiled coil</keyword>
<dbReference type="Pfam" id="PF25944">
    <property type="entry name" value="Beta-barrel_RND"/>
    <property type="match status" value="1"/>
</dbReference>
<evidence type="ECO:0000313" key="6">
    <source>
        <dbReference type="Proteomes" id="UP001595766"/>
    </source>
</evidence>
<feature type="coiled-coil region" evidence="2">
    <location>
        <begin position="110"/>
        <end position="144"/>
    </location>
</feature>
<organism evidence="5 6">
    <name type="scientific">Belliella kenyensis</name>
    <dbReference type="NCBI Taxonomy" id="1472724"/>
    <lineage>
        <taxon>Bacteria</taxon>
        <taxon>Pseudomonadati</taxon>
        <taxon>Bacteroidota</taxon>
        <taxon>Cytophagia</taxon>
        <taxon>Cytophagales</taxon>
        <taxon>Cyclobacteriaceae</taxon>
        <taxon>Belliella</taxon>
    </lineage>
</organism>
<dbReference type="RefSeq" id="WP_241294817.1">
    <property type="nucleotide sequence ID" value="NZ_JAKZGR010000008.1"/>
</dbReference>
<gene>
    <name evidence="5" type="ORF">ACFOUP_18915</name>
</gene>
<dbReference type="InterPro" id="IPR006143">
    <property type="entry name" value="RND_pump_MFP"/>
</dbReference>
<dbReference type="SUPFAM" id="SSF111369">
    <property type="entry name" value="HlyD-like secretion proteins"/>
    <property type="match status" value="1"/>
</dbReference>
<sequence>MKPKGLTKYLVGYSYVGSHKLSYILSILTIVAFTSCQSGSGKNQANLILSNVPVLELNPKTIEVPKTYVCDLQAVQFVEVRAKVEGFVDRIYVDEGEYVKKGQPLFKLTSNEFNEMVNSANAKLMQAKAEAKSTSLEVERLKILVDKKIISSSELELAKAKNAVSQSAILEAESMLKNAQTGLSYTTIKAPFDGIVDRIPHKTGSLVTAGDLLTNITDITEVFAYYKVTENEYLKYMRDKLEAETDTAAMIDDTVSLILSDGEQYGFPGKLETMEADFEKGTGSIAFRVRFPNPDQLIKHGASGKIQMNSTLEGIFLIPQQSTFEIQDYSYVYILDKNNKVRVRSFVPMQRFGIYYISDSFEPGDRIIYEGIQQLKDGMEIQPLEVTEEDAYDTLINSLKS</sequence>
<name>A0ABV8EQ44_9BACT</name>
<dbReference type="Pfam" id="PF25919">
    <property type="entry name" value="BSH_CusB"/>
    <property type="match status" value="1"/>
</dbReference>
<dbReference type="PANTHER" id="PTHR30158">
    <property type="entry name" value="ACRA/E-RELATED COMPONENT OF DRUG EFFLUX TRANSPORTER"/>
    <property type="match status" value="1"/>
</dbReference>
<keyword evidence="6" id="KW-1185">Reference proteome</keyword>
<dbReference type="InterPro" id="IPR058790">
    <property type="entry name" value="BSH_CusB"/>
</dbReference>
<dbReference type="InterPro" id="IPR058626">
    <property type="entry name" value="MdtA-like_b-barrel"/>
</dbReference>